<feature type="transmembrane region" description="Helical" evidence="1">
    <location>
        <begin position="200"/>
        <end position="223"/>
    </location>
</feature>
<comment type="caution">
    <text evidence="2">The sequence shown here is derived from an EMBL/GenBank/DDBJ whole genome shotgun (WGS) entry which is preliminary data.</text>
</comment>
<keyword evidence="1" id="KW-0812">Transmembrane</keyword>
<keyword evidence="1" id="KW-1133">Transmembrane helix</keyword>
<protein>
    <recommendedName>
        <fullName evidence="4">DUF4013 domain-containing protein</fullName>
    </recommendedName>
</protein>
<feature type="transmembrane region" description="Helical" evidence="1">
    <location>
        <begin position="229"/>
        <end position="253"/>
    </location>
</feature>
<name>A0ABW2B328_9RHOB</name>
<feature type="transmembrane region" description="Helical" evidence="1">
    <location>
        <begin position="155"/>
        <end position="179"/>
    </location>
</feature>
<dbReference type="Proteomes" id="UP001596353">
    <property type="component" value="Unassembled WGS sequence"/>
</dbReference>
<proteinExistence type="predicted"/>
<reference evidence="3" key="1">
    <citation type="journal article" date="2019" name="Int. J. Syst. Evol. Microbiol.">
        <title>The Global Catalogue of Microorganisms (GCM) 10K type strain sequencing project: providing services to taxonomists for standard genome sequencing and annotation.</title>
        <authorList>
            <consortium name="The Broad Institute Genomics Platform"/>
            <consortium name="The Broad Institute Genome Sequencing Center for Infectious Disease"/>
            <person name="Wu L."/>
            <person name="Ma J."/>
        </authorList>
    </citation>
    <scope>NUCLEOTIDE SEQUENCE [LARGE SCALE GENOMIC DNA]</scope>
    <source>
        <strain evidence="3">CCUG 66188</strain>
    </source>
</reference>
<evidence type="ECO:0000313" key="2">
    <source>
        <dbReference type="EMBL" id="MFC6759434.1"/>
    </source>
</evidence>
<sequence>MTVGLAIIAHAIRMLIHEPGTTLRVILPGLAMVLLSTIAATVLVSDVIAALSSSNANAILQIAPADVLLMLALGLTGLLGYALMAIHWHRHVLLNGPERARDLRPGWSVIAFYIWRAITVALVQMLAAVPILTALTVLAGFTGWQATPGQTGSSMILGLLAGIAFIWIALRFSITLPAAAMGQRMGLLQSWIVSAPMSGAILSVAALLSLINVATSVILSLLLPGPGPAGLLLETCVFLAEGIIFVSVLTTLYGHLVEKRPLG</sequence>
<feature type="transmembrane region" description="Helical" evidence="1">
    <location>
        <begin position="109"/>
        <end position="135"/>
    </location>
</feature>
<keyword evidence="3" id="KW-1185">Reference proteome</keyword>
<accession>A0ABW2B328</accession>
<evidence type="ECO:0000256" key="1">
    <source>
        <dbReference type="SAM" id="Phobius"/>
    </source>
</evidence>
<dbReference type="EMBL" id="JBHSWG010000001">
    <property type="protein sequence ID" value="MFC6759434.1"/>
    <property type="molecule type" value="Genomic_DNA"/>
</dbReference>
<evidence type="ECO:0008006" key="4">
    <source>
        <dbReference type="Google" id="ProtNLM"/>
    </source>
</evidence>
<feature type="transmembrane region" description="Helical" evidence="1">
    <location>
        <begin position="68"/>
        <end position="88"/>
    </location>
</feature>
<evidence type="ECO:0000313" key="3">
    <source>
        <dbReference type="Proteomes" id="UP001596353"/>
    </source>
</evidence>
<gene>
    <name evidence="2" type="ORF">ACFQFQ_07890</name>
</gene>
<organism evidence="2 3">
    <name type="scientific">Sulfitobacter porphyrae</name>
    <dbReference type="NCBI Taxonomy" id="1246864"/>
    <lineage>
        <taxon>Bacteria</taxon>
        <taxon>Pseudomonadati</taxon>
        <taxon>Pseudomonadota</taxon>
        <taxon>Alphaproteobacteria</taxon>
        <taxon>Rhodobacterales</taxon>
        <taxon>Roseobacteraceae</taxon>
        <taxon>Sulfitobacter</taxon>
    </lineage>
</organism>
<feature type="transmembrane region" description="Helical" evidence="1">
    <location>
        <begin position="23"/>
        <end position="48"/>
    </location>
</feature>
<keyword evidence="1" id="KW-0472">Membrane</keyword>